<dbReference type="PANTHER" id="PTHR10357:SF232">
    <property type="entry name" value="GLYCOSYL HYDROLASE FAMILY 13 CATALYTIC DOMAIN-CONTAINING PROTEIN"/>
    <property type="match status" value="1"/>
</dbReference>
<dbReference type="AlphaFoldDB" id="A0A0U5GH96"/>
<accession>A0A0U5GH96</accession>
<evidence type="ECO:0000256" key="1">
    <source>
        <dbReference type="ARBA" id="ARBA00008061"/>
    </source>
</evidence>
<evidence type="ECO:0000313" key="4">
    <source>
        <dbReference type="Proteomes" id="UP000054771"/>
    </source>
</evidence>
<dbReference type="OrthoDB" id="204980at2759"/>
<sequence length="116" mass="13449">MNWENPQVPAAVHEIMRYWLDRGADGFRMDVINFISKDQDFPDAPIADPDSPWQSGKRYYACGPRLHEHLQEIGKILQEYNAFSVGEMLDVEDPAEILKAVGHDRQEINMAFHFEM</sequence>
<dbReference type="InterPro" id="IPR017853">
    <property type="entry name" value="GH"/>
</dbReference>
<dbReference type="EMBL" id="CDMC01000017">
    <property type="protein sequence ID" value="CEL10158.1"/>
    <property type="molecule type" value="Genomic_DNA"/>
</dbReference>
<dbReference type="InterPro" id="IPR006047">
    <property type="entry name" value="GH13_cat_dom"/>
</dbReference>
<dbReference type="PANTHER" id="PTHR10357">
    <property type="entry name" value="ALPHA-AMYLASE FAMILY MEMBER"/>
    <property type="match status" value="1"/>
</dbReference>
<dbReference type="SUPFAM" id="SSF51445">
    <property type="entry name" value="(Trans)glycosidases"/>
    <property type="match status" value="1"/>
</dbReference>
<dbReference type="Pfam" id="PF00128">
    <property type="entry name" value="Alpha-amylase"/>
    <property type="match status" value="1"/>
</dbReference>
<dbReference type="GO" id="GO:0033934">
    <property type="term" value="F:glucan 1,4-alpha-maltotriohydrolase activity"/>
    <property type="evidence" value="ECO:0007669"/>
    <property type="project" value="TreeGrafter"/>
</dbReference>
<dbReference type="GO" id="GO:0004556">
    <property type="term" value="F:alpha-amylase activity"/>
    <property type="evidence" value="ECO:0007669"/>
    <property type="project" value="TreeGrafter"/>
</dbReference>
<dbReference type="Proteomes" id="UP000054771">
    <property type="component" value="Unassembled WGS sequence"/>
</dbReference>
<reference evidence="4" key="1">
    <citation type="journal article" date="2016" name="Genome Announc.">
        <title>Draft genome sequences of fungus Aspergillus calidoustus.</title>
        <authorList>
            <person name="Horn F."/>
            <person name="Linde J."/>
            <person name="Mattern D.J."/>
            <person name="Walther G."/>
            <person name="Guthke R."/>
            <person name="Scherlach K."/>
            <person name="Martin K."/>
            <person name="Brakhage A.A."/>
            <person name="Petzke L."/>
            <person name="Valiante V."/>
        </authorList>
    </citation>
    <scope>NUCLEOTIDE SEQUENCE [LARGE SCALE GENOMIC DNA]</scope>
    <source>
        <strain evidence="4">SF006504</strain>
    </source>
</reference>
<dbReference type="GO" id="GO:0004575">
    <property type="term" value="F:sucrose alpha-glucosidase activity"/>
    <property type="evidence" value="ECO:0007669"/>
    <property type="project" value="TreeGrafter"/>
</dbReference>
<feature type="domain" description="Glycosyl hydrolase family 13 catalytic" evidence="2">
    <location>
        <begin position="1"/>
        <end position="115"/>
    </location>
</feature>
<dbReference type="GO" id="GO:0004574">
    <property type="term" value="F:oligo-1,6-glucosidase activity"/>
    <property type="evidence" value="ECO:0007669"/>
    <property type="project" value="TreeGrafter"/>
</dbReference>
<protein>
    <submittedName>
        <fullName evidence="3">Putative Catalytic activity: hydrolysis of terminal</fullName>
    </submittedName>
</protein>
<keyword evidence="4" id="KW-1185">Reference proteome</keyword>
<evidence type="ECO:0000259" key="2">
    <source>
        <dbReference type="Pfam" id="PF00128"/>
    </source>
</evidence>
<dbReference type="GO" id="GO:0005987">
    <property type="term" value="P:sucrose catabolic process"/>
    <property type="evidence" value="ECO:0007669"/>
    <property type="project" value="TreeGrafter"/>
</dbReference>
<proteinExistence type="inferred from homology"/>
<name>A0A0U5GH96_ASPCI</name>
<organism evidence="3 4">
    <name type="scientific">Aspergillus calidoustus</name>
    <dbReference type="NCBI Taxonomy" id="454130"/>
    <lineage>
        <taxon>Eukaryota</taxon>
        <taxon>Fungi</taxon>
        <taxon>Dikarya</taxon>
        <taxon>Ascomycota</taxon>
        <taxon>Pezizomycotina</taxon>
        <taxon>Eurotiomycetes</taxon>
        <taxon>Eurotiomycetidae</taxon>
        <taxon>Eurotiales</taxon>
        <taxon>Aspergillaceae</taxon>
        <taxon>Aspergillus</taxon>
        <taxon>Aspergillus subgen. Nidulantes</taxon>
    </lineage>
</organism>
<dbReference type="GO" id="GO:0000025">
    <property type="term" value="P:maltose catabolic process"/>
    <property type="evidence" value="ECO:0007669"/>
    <property type="project" value="TreeGrafter"/>
</dbReference>
<dbReference type="Gene3D" id="3.20.20.80">
    <property type="entry name" value="Glycosidases"/>
    <property type="match status" value="1"/>
</dbReference>
<gene>
    <name evidence="3" type="ORF">ASPCAL13283</name>
</gene>
<evidence type="ECO:0000313" key="3">
    <source>
        <dbReference type="EMBL" id="CEL10158.1"/>
    </source>
</evidence>
<dbReference type="STRING" id="454130.A0A0U5GH96"/>
<comment type="similarity">
    <text evidence="1">Belongs to the glycosyl hydrolase 13 family.</text>
</comment>